<dbReference type="EMBL" id="LT634361">
    <property type="protein sequence ID" value="SFZ82405.1"/>
    <property type="molecule type" value="Genomic_DNA"/>
</dbReference>
<dbReference type="Proteomes" id="UP000231564">
    <property type="component" value="Chromosome MARIT"/>
</dbReference>
<dbReference type="Pfam" id="PF11009">
    <property type="entry name" value="BrxC"/>
    <property type="match status" value="1"/>
</dbReference>
<evidence type="ECO:0000313" key="2">
    <source>
        <dbReference type="Proteomes" id="UP000231564"/>
    </source>
</evidence>
<evidence type="ECO:0008006" key="3">
    <source>
        <dbReference type="Google" id="ProtNLM"/>
    </source>
</evidence>
<dbReference type="InterPro" id="IPR022551">
    <property type="entry name" value="BrxC"/>
</dbReference>
<organism evidence="1 2">
    <name type="scientific">Tenacibaculum maritimum NCIMB 2154</name>
    <dbReference type="NCBI Taxonomy" id="1349785"/>
    <lineage>
        <taxon>Bacteria</taxon>
        <taxon>Pseudomonadati</taxon>
        <taxon>Bacteroidota</taxon>
        <taxon>Flavobacteriia</taxon>
        <taxon>Flavobacteriales</taxon>
        <taxon>Flavobacteriaceae</taxon>
        <taxon>Tenacibaculum</taxon>
    </lineage>
</organism>
<dbReference type="RefSeq" id="WP_024740766.1">
    <property type="nucleotide sequence ID" value="NZ_BAUG01000012.1"/>
</dbReference>
<dbReference type="OrthoDB" id="677051at2"/>
<keyword evidence="2" id="KW-1185">Reference proteome</keyword>
<proteinExistence type="predicted"/>
<dbReference type="KEGG" id="tmar:MARIT_1572"/>
<dbReference type="Gene3D" id="3.40.30.10">
    <property type="entry name" value="Glutaredoxin"/>
    <property type="match status" value="1"/>
</dbReference>
<reference evidence="1 2" key="1">
    <citation type="submission" date="2016-11" db="EMBL/GenBank/DDBJ databases">
        <authorList>
            <person name="Jaros S."/>
            <person name="Januszkiewicz K."/>
            <person name="Wedrychowicz H."/>
        </authorList>
    </citation>
    <scope>NUCLEOTIDE SEQUENCE [LARGE SCALE GENOMIC DNA]</scope>
    <source>
        <strain evidence="1">NCIMB 2154T</strain>
    </source>
</reference>
<gene>
    <name evidence="1" type="ORF">MARIT_1572</name>
</gene>
<dbReference type="STRING" id="1349785.GCA_000509405_01871"/>
<dbReference type="NCBIfam" id="TIGR04019">
    <property type="entry name" value="B_thiol_YtxJ"/>
    <property type="match status" value="1"/>
</dbReference>
<accession>A0A2H1E9Q9</accession>
<dbReference type="AlphaFoldDB" id="A0A2H1E9Q9"/>
<sequence length="134" mass="15539">MGLFSSIFGNKTKKEDKKEVQSNVNWIRLNSLKQLEAIKKLSKTETIAIFKHSTRCSISSVAIQRFERSFDEDLKELKVYYLDLLNYREISNEVGYQFQVLHQSPQLLVIKNGEAVAHASHYDITQVNLKSFLK</sequence>
<name>A0A2H1E9Q9_9FLAO</name>
<evidence type="ECO:0000313" key="1">
    <source>
        <dbReference type="EMBL" id="SFZ82405.1"/>
    </source>
</evidence>
<dbReference type="GeneID" id="47723090"/>
<protein>
    <recommendedName>
        <fullName evidence="3">Cytosolic protein</fullName>
    </recommendedName>
</protein>